<dbReference type="PROSITE" id="PS51257">
    <property type="entry name" value="PROKAR_LIPOPROTEIN"/>
    <property type="match status" value="1"/>
</dbReference>
<sequence>MVTRFAAIAAAGVLGLAMTACDASGGGGESGGDGESAAPATDIKVGLAYDIGGRGDKSFNDAAYRGLQQVQEELGIEDVQDLEPTEGESDADKVNRLTLMAEEGYNVVIGVGFAYEQPIREVAPEFPDVHFAIVDSEIDDIDNVTGLVFAEEQASFLAGAAAALKTEEDHIGFIGGVETPLIKKFEAGYIAGAQEINPDIEIETAYLSQPPDFSGFQDPARGKATAEGQYDAGADVIYHAAGASGNGVLESAAEQEKLFIGVDSDQYESAPEDQRSSVVTSALKGVDTAVFEYVKSVVDGDVQSGVQRFDLASGGVDYATSNPEQISDIQEELDGLKQRIIDGEIEIPTEP</sequence>
<organism evidence="9 10">
    <name type="scientific">Actinorugispora endophytica</name>
    <dbReference type="NCBI Taxonomy" id="1605990"/>
    <lineage>
        <taxon>Bacteria</taxon>
        <taxon>Bacillati</taxon>
        <taxon>Actinomycetota</taxon>
        <taxon>Actinomycetes</taxon>
        <taxon>Streptosporangiales</taxon>
        <taxon>Nocardiopsidaceae</taxon>
        <taxon>Actinorugispora</taxon>
    </lineage>
</organism>
<comment type="subcellular location">
    <subcellularLocation>
        <location evidence="1">Cell membrane</location>
        <topology evidence="1">Lipid-anchor</topology>
    </subcellularLocation>
</comment>
<dbReference type="Pfam" id="PF02608">
    <property type="entry name" value="Bmp"/>
    <property type="match status" value="1"/>
</dbReference>
<keyword evidence="4 7" id="KW-0732">Signal</keyword>
<evidence type="ECO:0000256" key="3">
    <source>
        <dbReference type="ARBA" id="ARBA00022475"/>
    </source>
</evidence>
<dbReference type="InterPro" id="IPR003760">
    <property type="entry name" value="PnrA-like"/>
</dbReference>
<keyword evidence="3" id="KW-1003">Cell membrane</keyword>
<reference evidence="9 10" key="1">
    <citation type="submission" date="2019-03" db="EMBL/GenBank/DDBJ databases">
        <title>Genomic Encyclopedia of Type Strains, Phase IV (KMG-IV): sequencing the most valuable type-strain genomes for metagenomic binning, comparative biology and taxonomic classification.</title>
        <authorList>
            <person name="Goeker M."/>
        </authorList>
    </citation>
    <scope>NUCLEOTIDE SEQUENCE [LARGE SCALE GENOMIC DNA]</scope>
    <source>
        <strain evidence="9 10">DSM 46770</strain>
    </source>
</reference>
<evidence type="ECO:0000256" key="4">
    <source>
        <dbReference type="ARBA" id="ARBA00022729"/>
    </source>
</evidence>
<comment type="caution">
    <text evidence="9">The sequence shown here is derived from an EMBL/GenBank/DDBJ whole genome shotgun (WGS) entry which is preliminary data.</text>
</comment>
<dbReference type="PANTHER" id="PTHR34296:SF2">
    <property type="entry name" value="ABC TRANSPORTER GUANOSINE-BINDING PROTEIN NUPN"/>
    <property type="match status" value="1"/>
</dbReference>
<evidence type="ECO:0000256" key="6">
    <source>
        <dbReference type="ARBA" id="ARBA00023288"/>
    </source>
</evidence>
<dbReference type="OrthoDB" id="9784230at2"/>
<evidence type="ECO:0000256" key="2">
    <source>
        <dbReference type="ARBA" id="ARBA00008610"/>
    </source>
</evidence>
<comment type="similarity">
    <text evidence="2">Belongs to the BMP lipoprotein family.</text>
</comment>
<dbReference type="SUPFAM" id="SSF53822">
    <property type="entry name" value="Periplasmic binding protein-like I"/>
    <property type="match status" value="1"/>
</dbReference>
<proteinExistence type="inferred from homology"/>
<dbReference type="GO" id="GO:0005886">
    <property type="term" value="C:plasma membrane"/>
    <property type="evidence" value="ECO:0007669"/>
    <property type="project" value="UniProtKB-SubCell"/>
</dbReference>
<evidence type="ECO:0000259" key="8">
    <source>
        <dbReference type="Pfam" id="PF02608"/>
    </source>
</evidence>
<keyword evidence="6" id="KW-0449">Lipoprotein</keyword>
<keyword evidence="10" id="KW-1185">Reference proteome</keyword>
<feature type="signal peptide" evidence="7">
    <location>
        <begin position="1"/>
        <end position="22"/>
    </location>
</feature>
<evidence type="ECO:0000256" key="5">
    <source>
        <dbReference type="ARBA" id="ARBA00023136"/>
    </source>
</evidence>
<name>A0A4R6UYR2_9ACTN</name>
<keyword evidence="5" id="KW-0472">Membrane</keyword>
<gene>
    <name evidence="9" type="ORF">EV190_11760</name>
</gene>
<feature type="domain" description="ABC transporter substrate-binding protein PnrA-like" evidence="8">
    <location>
        <begin position="50"/>
        <end position="349"/>
    </location>
</feature>
<evidence type="ECO:0000256" key="1">
    <source>
        <dbReference type="ARBA" id="ARBA00004193"/>
    </source>
</evidence>
<dbReference type="CDD" id="cd06354">
    <property type="entry name" value="PBP1_PrnA-like"/>
    <property type="match status" value="1"/>
</dbReference>
<dbReference type="InterPro" id="IPR050957">
    <property type="entry name" value="BMP_lipoprotein"/>
</dbReference>
<dbReference type="EMBL" id="SNYN01000017">
    <property type="protein sequence ID" value="TDQ48804.1"/>
    <property type="molecule type" value="Genomic_DNA"/>
</dbReference>
<protein>
    <submittedName>
        <fullName evidence="9">Nucleoside-binding protein</fullName>
    </submittedName>
</protein>
<dbReference type="PANTHER" id="PTHR34296">
    <property type="entry name" value="TRANSCRIPTIONAL ACTIVATOR PROTEIN MED"/>
    <property type="match status" value="1"/>
</dbReference>
<feature type="chain" id="PRO_5020391445" evidence="7">
    <location>
        <begin position="23"/>
        <end position="351"/>
    </location>
</feature>
<evidence type="ECO:0000256" key="7">
    <source>
        <dbReference type="SAM" id="SignalP"/>
    </source>
</evidence>
<dbReference type="InterPro" id="IPR028082">
    <property type="entry name" value="Peripla_BP_I"/>
</dbReference>
<dbReference type="Proteomes" id="UP000295281">
    <property type="component" value="Unassembled WGS sequence"/>
</dbReference>
<dbReference type="AlphaFoldDB" id="A0A4R6UYR2"/>
<evidence type="ECO:0000313" key="9">
    <source>
        <dbReference type="EMBL" id="TDQ48804.1"/>
    </source>
</evidence>
<evidence type="ECO:0000313" key="10">
    <source>
        <dbReference type="Proteomes" id="UP000295281"/>
    </source>
</evidence>
<accession>A0A4R6UYR2</accession>
<dbReference type="Gene3D" id="3.40.50.2300">
    <property type="match status" value="2"/>
</dbReference>